<dbReference type="InterPro" id="IPR044277">
    <property type="entry name" value="GIP1"/>
</dbReference>
<protein>
    <submittedName>
        <fullName evidence="2">Uncharacterized protein</fullName>
    </submittedName>
</protein>
<dbReference type="EMBL" id="LR746277">
    <property type="protein sequence ID" value="CAA7407800.1"/>
    <property type="molecule type" value="Genomic_DNA"/>
</dbReference>
<dbReference type="OrthoDB" id="753279at2759"/>
<name>A0A7I8LD73_SPIIN</name>
<dbReference type="GO" id="GO:0051082">
    <property type="term" value="F:unfolded protein binding"/>
    <property type="evidence" value="ECO:0007669"/>
    <property type="project" value="TreeGrafter"/>
</dbReference>
<evidence type="ECO:0000313" key="3">
    <source>
        <dbReference type="Proteomes" id="UP000663760"/>
    </source>
</evidence>
<reference evidence="2" key="1">
    <citation type="submission" date="2020-02" db="EMBL/GenBank/DDBJ databases">
        <authorList>
            <person name="Scholz U."/>
            <person name="Mascher M."/>
            <person name="Fiebig A."/>
        </authorList>
    </citation>
    <scope>NUCLEOTIDE SEQUENCE</scope>
</reference>
<feature type="compositionally biased region" description="Polar residues" evidence="1">
    <location>
        <begin position="7"/>
        <end position="22"/>
    </location>
</feature>
<feature type="region of interest" description="Disordered" evidence="1">
    <location>
        <begin position="1"/>
        <end position="22"/>
    </location>
</feature>
<feature type="region of interest" description="Disordered" evidence="1">
    <location>
        <begin position="389"/>
        <end position="434"/>
    </location>
</feature>
<dbReference type="PANTHER" id="PTHR46775">
    <property type="entry name" value="FLOCCULATION PROTEIN (DUF1296)"/>
    <property type="match status" value="1"/>
</dbReference>
<feature type="region of interest" description="Disordered" evidence="1">
    <location>
        <begin position="510"/>
        <end position="531"/>
    </location>
</feature>
<gene>
    <name evidence="2" type="ORF">SI8410_14018478</name>
</gene>
<dbReference type="Proteomes" id="UP000663760">
    <property type="component" value="Chromosome 14"/>
</dbReference>
<proteinExistence type="predicted"/>
<feature type="compositionally biased region" description="Polar residues" evidence="1">
    <location>
        <begin position="108"/>
        <end position="119"/>
    </location>
</feature>
<evidence type="ECO:0000313" key="2">
    <source>
        <dbReference type="EMBL" id="CAA7407800.1"/>
    </source>
</evidence>
<sequence length="544" mass="57236">MEWKPKLTTQVPAQASATTMTHDVSTVTVETDSPAAPLANSRNPKESTSNLQKKLEELHFSESQHVIIPDHLQVPEAERSGLSFGSFDASFGLETRSTLPNGADSERSSMLLTESSQGPKENVGGPTLSTQNVSSSAQQEHPVHSQAPSQMPENLPSKEADAPLDVPAMPEHEQLKQATALAQGSAQISPLHTSPLYSAFGLVPPVLGGQFAPFEGSEAQAREPSAVASFIVQQPFDPSTNYYTQIYQPGADGDGRFSPYLAPGGTTKYNGNTAILSPQTGQSAQEQTASSPMLPATGITNQAGGAVQTSVAIAQQHLPAYRQPAGVHMPQYPPNYMPYGHYFSPFYVPTPPIHPFFSSTAFPQQPLASSLYPPPAAAATATPVKYSQYKSGTGGSNPSHSAVPSSNGPYSSGQPGYTSSPPVVNDDPSATQYKDNNVYISGQQSEGGTVWIPSPGRDLPGLQAGSFYNLPPGQHMPFAAAQSGNNPFAGLYHPGQSLGGAATMHPMLQPPLTVSGSGGAEMAPPPAGVYQQPQRAQMNWAGNY</sequence>
<accession>A0A7I8LD73</accession>
<dbReference type="AlphaFoldDB" id="A0A7I8LD73"/>
<feature type="region of interest" description="Disordered" evidence="1">
    <location>
        <begin position="95"/>
        <end position="164"/>
    </location>
</feature>
<dbReference type="PANTHER" id="PTHR46775:SF1">
    <property type="entry name" value="FLOCCULATION PROTEIN (DUF1296)"/>
    <property type="match status" value="1"/>
</dbReference>
<feature type="compositionally biased region" description="Polar residues" evidence="1">
    <location>
        <begin position="127"/>
        <end position="139"/>
    </location>
</feature>
<evidence type="ECO:0000256" key="1">
    <source>
        <dbReference type="SAM" id="MobiDB-lite"/>
    </source>
</evidence>
<organism evidence="2 3">
    <name type="scientific">Spirodela intermedia</name>
    <name type="common">Intermediate duckweed</name>
    <dbReference type="NCBI Taxonomy" id="51605"/>
    <lineage>
        <taxon>Eukaryota</taxon>
        <taxon>Viridiplantae</taxon>
        <taxon>Streptophyta</taxon>
        <taxon>Embryophyta</taxon>
        <taxon>Tracheophyta</taxon>
        <taxon>Spermatophyta</taxon>
        <taxon>Magnoliopsida</taxon>
        <taxon>Liliopsida</taxon>
        <taxon>Araceae</taxon>
        <taxon>Lemnoideae</taxon>
        <taxon>Spirodela</taxon>
    </lineage>
</organism>
<keyword evidence="3" id="KW-1185">Reference proteome</keyword>